<keyword evidence="2" id="KW-0472">Membrane</keyword>
<dbReference type="Proteomes" id="UP000023152">
    <property type="component" value="Unassembled WGS sequence"/>
</dbReference>
<evidence type="ECO:0000313" key="3">
    <source>
        <dbReference type="EMBL" id="ETO32885.1"/>
    </source>
</evidence>
<dbReference type="EMBL" id="ASPP01003853">
    <property type="protein sequence ID" value="ETO32885.1"/>
    <property type="molecule type" value="Genomic_DNA"/>
</dbReference>
<comment type="caution">
    <text evidence="3">The sequence shown here is derived from an EMBL/GenBank/DDBJ whole genome shotgun (WGS) entry which is preliminary data.</text>
</comment>
<evidence type="ECO:0000256" key="2">
    <source>
        <dbReference type="SAM" id="Phobius"/>
    </source>
</evidence>
<dbReference type="AlphaFoldDB" id="X6P2Y0"/>
<keyword evidence="1" id="KW-0175">Coiled coil</keyword>
<keyword evidence="4" id="KW-1185">Reference proteome</keyword>
<organism evidence="3 4">
    <name type="scientific">Reticulomyxa filosa</name>
    <dbReference type="NCBI Taxonomy" id="46433"/>
    <lineage>
        <taxon>Eukaryota</taxon>
        <taxon>Sar</taxon>
        <taxon>Rhizaria</taxon>
        <taxon>Retaria</taxon>
        <taxon>Foraminifera</taxon>
        <taxon>Monothalamids</taxon>
        <taxon>Reticulomyxidae</taxon>
        <taxon>Reticulomyxa</taxon>
    </lineage>
</organism>
<keyword evidence="2" id="KW-0812">Transmembrane</keyword>
<reference evidence="3 4" key="1">
    <citation type="journal article" date="2013" name="Curr. Biol.">
        <title>The Genome of the Foraminiferan Reticulomyxa filosa.</title>
        <authorList>
            <person name="Glockner G."/>
            <person name="Hulsmann N."/>
            <person name="Schleicher M."/>
            <person name="Noegel A.A."/>
            <person name="Eichinger L."/>
            <person name="Gallinger C."/>
            <person name="Pawlowski J."/>
            <person name="Sierra R."/>
            <person name="Euteneuer U."/>
            <person name="Pillet L."/>
            <person name="Moustafa A."/>
            <person name="Platzer M."/>
            <person name="Groth M."/>
            <person name="Szafranski K."/>
            <person name="Schliwa M."/>
        </authorList>
    </citation>
    <scope>NUCLEOTIDE SEQUENCE [LARGE SCALE GENOMIC DNA]</scope>
</reference>
<name>X6P2Y0_RETFI</name>
<evidence type="ECO:0000313" key="4">
    <source>
        <dbReference type="Proteomes" id="UP000023152"/>
    </source>
</evidence>
<feature type="coiled-coil region" evidence="1">
    <location>
        <begin position="61"/>
        <end position="91"/>
    </location>
</feature>
<protein>
    <submittedName>
        <fullName evidence="3">Uncharacterized protein</fullName>
    </submittedName>
</protein>
<accession>X6P2Y0</accession>
<evidence type="ECO:0000256" key="1">
    <source>
        <dbReference type="SAM" id="Coils"/>
    </source>
</evidence>
<keyword evidence="2" id="KW-1133">Transmembrane helix</keyword>
<sequence>MSTLEAENCKKTRGLNINKYISVFAACVNGNTRFGNVGMEMEKMYGGMENTLEYAIQSDGREKFAKEIKALLRLCNEITNEEELRKMLEQNDGNIEKVVELMVSKLLKQKVRLVHTCVYCYILLLVVFFFFFFVNNKE</sequence>
<proteinExistence type="predicted"/>
<feature type="transmembrane region" description="Helical" evidence="2">
    <location>
        <begin position="113"/>
        <end position="134"/>
    </location>
</feature>
<gene>
    <name evidence="3" type="ORF">RFI_04234</name>
</gene>